<evidence type="ECO:0000256" key="6">
    <source>
        <dbReference type="ARBA" id="ARBA00022660"/>
    </source>
</evidence>
<comment type="similarity">
    <text evidence="2">Belongs to the cytochrome c family.</text>
</comment>
<evidence type="ECO:0000256" key="7">
    <source>
        <dbReference type="ARBA" id="ARBA00022692"/>
    </source>
</evidence>
<dbReference type="EC" id="7.1.1.8" evidence="3"/>
<keyword evidence="11" id="KW-1133">Transmembrane helix</keyword>
<dbReference type="GO" id="GO:0005743">
    <property type="term" value="C:mitochondrial inner membrane"/>
    <property type="evidence" value="ECO:0007669"/>
    <property type="project" value="UniProtKB-SubCell"/>
</dbReference>
<keyword evidence="5 16" id="KW-0349">Heme</keyword>
<evidence type="ECO:0000256" key="1">
    <source>
        <dbReference type="ARBA" id="ARBA00004273"/>
    </source>
</evidence>
<dbReference type="PROSITE" id="PS51007">
    <property type="entry name" value="CYTC"/>
    <property type="match status" value="1"/>
</dbReference>
<evidence type="ECO:0000256" key="16">
    <source>
        <dbReference type="PIRSR" id="PIRSR602326-1"/>
    </source>
</evidence>
<keyword evidence="19" id="KW-1185">Reference proteome</keyword>
<comment type="subcellular location">
    <subcellularLocation>
        <location evidence="1">Mitochondrion inner membrane</location>
    </subcellularLocation>
</comment>
<keyword evidence="7" id="KW-0812">Transmembrane</keyword>
<comment type="caution">
    <text evidence="18">The sequence shown here is derived from an EMBL/GenBank/DDBJ whole genome shotgun (WGS) entry which is preliminary data.</text>
</comment>
<organism evidence="18 19">
    <name type="scientific">Coemansia interrupta</name>
    <dbReference type="NCBI Taxonomy" id="1126814"/>
    <lineage>
        <taxon>Eukaryota</taxon>
        <taxon>Fungi</taxon>
        <taxon>Fungi incertae sedis</taxon>
        <taxon>Zoopagomycota</taxon>
        <taxon>Kickxellomycotina</taxon>
        <taxon>Kickxellomycetes</taxon>
        <taxon>Kickxellales</taxon>
        <taxon>Kickxellaceae</taxon>
        <taxon>Coemansia</taxon>
    </lineage>
</organism>
<dbReference type="PANTHER" id="PTHR10266:SF3">
    <property type="entry name" value="CYTOCHROME C1, HEME PROTEIN, MITOCHONDRIAL"/>
    <property type="match status" value="1"/>
</dbReference>
<dbReference type="EMBL" id="JANBUM010000311">
    <property type="protein sequence ID" value="KAJ2779170.1"/>
    <property type="molecule type" value="Genomic_DNA"/>
</dbReference>
<evidence type="ECO:0000256" key="11">
    <source>
        <dbReference type="ARBA" id="ARBA00022989"/>
    </source>
</evidence>
<dbReference type="GO" id="GO:0046872">
    <property type="term" value="F:metal ion binding"/>
    <property type="evidence" value="ECO:0007669"/>
    <property type="project" value="UniProtKB-KW"/>
</dbReference>
<evidence type="ECO:0000256" key="5">
    <source>
        <dbReference type="ARBA" id="ARBA00022617"/>
    </source>
</evidence>
<dbReference type="OrthoDB" id="5925at2759"/>
<evidence type="ECO:0000256" key="8">
    <source>
        <dbReference type="ARBA" id="ARBA00022723"/>
    </source>
</evidence>
<dbReference type="InterPro" id="IPR002326">
    <property type="entry name" value="Cyt_c1"/>
</dbReference>
<keyword evidence="6" id="KW-0679">Respiratory chain</keyword>
<evidence type="ECO:0000313" key="19">
    <source>
        <dbReference type="Proteomes" id="UP001140172"/>
    </source>
</evidence>
<dbReference type="FunFam" id="1.10.760.10:FF:000002">
    <property type="entry name" value="Cytochrome c1, heme protein"/>
    <property type="match status" value="1"/>
</dbReference>
<evidence type="ECO:0000256" key="14">
    <source>
        <dbReference type="ARBA" id="ARBA00023136"/>
    </source>
</evidence>
<accession>A0A9W8LHA7</accession>
<dbReference type="PANTHER" id="PTHR10266">
    <property type="entry name" value="CYTOCHROME C1"/>
    <property type="match status" value="1"/>
</dbReference>
<keyword evidence="4" id="KW-0813">Transport</keyword>
<dbReference type="SUPFAM" id="SSF46626">
    <property type="entry name" value="Cytochrome c"/>
    <property type="match status" value="1"/>
</dbReference>
<dbReference type="GO" id="GO:0008121">
    <property type="term" value="F:quinol-cytochrome-c reductase activity"/>
    <property type="evidence" value="ECO:0007669"/>
    <property type="project" value="UniProtKB-EC"/>
</dbReference>
<comment type="cofactor">
    <cofactor evidence="16">
        <name>heme c</name>
        <dbReference type="ChEBI" id="CHEBI:61717"/>
    </cofactor>
    <text evidence="16">Binds 1 heme c group covalently per subunit.</text>
</comment>
<evidence type="ECO:0000256" key="12">
    <source>
        <dbReference type="ARBA" id="ARBA00023004"/>
    </source>
</evidence>
<feature type="binding site" description="covalent" evidence="16">
    <location>
        <position position="101"/>
    </location>
    <ligand>
        <name>heme c</name>
        <dbReference type="ChEBI" id="CHEBI:61717"/>
    </ligand>
</feature>
<feature type="binding site" description="covalent" evidence="16">
    <location>
        <position position="98"/>
    </location>
    <ligand>
        <name>heme c</name>
        <dbReference type="ChEBI" id="CHEBI:61717"/>
    </ligand>
</feature>
<evidence type="ECO:0000256" key="9">
    <source>
        <dbReference type="ARBA" id="ARBA00022792"/>
    </source>
</evidence>
<sequence length="314" mass="34791">MFSRNAFNTFRQASQNAAKRFSTQAGSAKTYNAMMGVSAAVAIGSGASLYYLNKNSAHANMEAEGLHPANHPFPQKSLFGTFDHASIRRGFLVFKEVCAACHSLDLVHWRNLVDVAYTEEEVREMAAEYQYTDGPDDEGQMFERPGKLTDPIPRPYPNEEAARAANAGALPPDLSLITKARHGGVDYIYSLLTGYCDPPAGVEIREGLNYNPYFPGGAIAMAQNIFDGVVEFDDGTPNTASQITKDVVTFLNWTAEPELDDRKKIGVKALLLFSSLTLIALWIKRNRWQTLKTRKIAFNSPKNWENKGSKINKN</sequence>
<dbReference type="Pfam" id="PF02167">
    <property type="entry name" value="Cytochrom_C1"/>
    <property type="match status" value="1"/>
</dbReference>
<dbReference type="Gene3D" id="1.20.5.100">
    <property type="entry name" value="Cytochrome c1, transmembrane anchor, C-terminal"/>
    <property type="match status" value="1"/>
</dbReference>
<dbReference type="SUPFAM" id="SSF81496">
    <property type="entry name" value="Cytochrome c1 subunit of cytochrome bc1 complex (Ubiquinol-cytochrome c reductase), transmembrane anchor"/>
    <property type="match status" value="1"/>
</dbReference>
<feature type="binding site" description="covalent" evidence="16">
    <location>
        <position position="221"/>
    </location>
    <ligand>
        <name>heme c</name>
        <dbReference type="ChEBI" id="CHEBI:61717"/>
    </ligand>
</feature>
<evidence type="ECO:0000256" key="2">
    <source>
        <dbReference type="ARBA" id="ARBA00006488"/>
    </source>
</evidence>
<dbReference type="PRINTS" id="PR00603">
    <property type="entry name" value="CYTOCHROMEC1"/>
</dbReference>
<name>A0A9W8LHA7_9FUNG</name>
<dbReference type="GO" id="GO:0020037">
    <property type="term" value="F:heme binding"/>
    <property type="evidence" value="ECO:0007669"/>
    <property type="project" value="InterPro"/>
</dbReference>
<dbReference type="Proteomes" id="UP001140172">
    <property type="component" value="Unassembled WGS sequence"/>
</dbReference>
<evidence type="ECO:0000256" key="13">
    <source>
        <dbReference type="ARBA" id="ARBA00023128"/>
    </source>
</evidence>
<keyword evidence="9" id="KW-0999">Mitochondrion inner membrane</keyword>
<comment type="catalytic activity">
    <reaction evidence="15">
        <text>a quinol + 2 Fe(III)-[cytochrome c](out) = a quinone + 2 Fe(II)-[cytochrome c](out) + 2 H(+)(out)</text>
        <dbReference type="Rhea" id="RHEA:11484"/>
        <dbReference type="Rhea" id="RHEA-COMP:10350"/>
        <dbReference type="Rhea" id="RHEA-COMP:14399"/>
        <dbReference type="ChEBI" id="CHEBI:15378"/>
        <dbReference type="ChEBI" id="CHEBI:24646"/>
        <dbReference type="ChEBI" id="CHEBI:29033"/>
        <dbReference type="ChEBI" id="CHEBI:29034"/>
        <dbReference type="ChEBI" id="CHEBI:132124"/>
        <dbReference type="EC" id="7.1.1.8"/>
    </reaction>
</comment>
<keyword evidence="14" id="KW-0472">Membrane</keyword>
<keyword evidence="8 16" id="KW-0479">Metal-binding</keyword>
<feature type="binding site" description="covalent" evidence="16">
    <location>
        <position position="102"/>
    </location>
    <ligand>
        <name>heme c</name>
        <dbReference type="ChEBI" id="CHEBI:61717"/>
    </ligand>
</feature>
<keyword evidence="12 16" id="KW-0408">Iron</keyword>
<gene>
    <name evidence="18" type="primary">CYT1</name>
    <name evidence="18" type="ORF">GGI15_003961</name>
</gene>
<keyword evidence="10" id="KW-0249">Electron transport</keyword>
<proteinExistence type="inferred from homology"/>
<dbReference type="FunFam" id="1.20.5.100:FF:000003">
    <property type="entry name" value="Cytochrome c1, heme protein, mitochondrial"/>
    <property type="match status" value="1"/>
</dbReference>
<feature type="domain" description="Cytochrome c" evidence="17">
    <location>
        <begin position="85"/>
        <end position="192"/>
    </location>
</feature>
<dbReference type="GO" id="GO:0006122">
    <property type="term" value="P:mitochondrial electron transport, ubiquinol to cytochrome c"/>
    <property type="evidence" value="ECO:0007669"/>
    <property type="project" value="TreeGrafter"/>
</dbReference>
<evidence type="ECO:0000259" key="17">
    <source>
        <dbReference type="PROSITE" id="PS51007"/>
    </source>
</evidence>
<dbReference type="InterPro" id="IPR009056">
    <property type="entry name" value="Cyt_c-like_dom"/>
</dbReference>
<evidence type="ECO:0000256" key="15">
    <source>
        <dbReference type="ARBA" id="ARBA00029351"/>
    </source>
</evidence>
<reference evidence="18" key="1">
    <citation type="submission" date="2022-07" db="EMBL/GenBank/DDBJ databases">
        <title>Phylogenomic reconstructions and comparative analyses of Kickxellomycotina fungi.</title>
        <authorList>
            <person name="Reynolds N.K."/>
            <person name="Stajich J.E."/>
            <person name="Barry K."/>
            <person name="Grigoriev I.V."/>
            <person name="Crous P."/>
            <person name="Smith M.E."/>
        </authorList>
    </citation>
    <scope>NUCLEOTIDE SEQUENCE</scope>
    <source>
        <strain evidence="18">BCRC 34489</strain>
    </source>
</reference>
<dbReference type="Gene3D" id="1.10.760.10">
    <property type="entry name" value="Cytochrome c-like domain"/>
    <property type="match status" value="1"/>
</dbReference>
<dbReference type="InterPro" id="IPR036909">
    <property type="entry name" value="Cyt_c-like_dom_sf"/>
</dbReference>
<keyword evidence="13" id="KW-0496">Mitochondrion</keyword>
<evidence type="ECO:0000256" key="10">
    <source>
        <dbReference type="ARBA" id="ARBA00022982"/>
    </source>
</evidence>
<evidence type="ECO:0000256" key="3">
    <source>
        <dbReference type="ARBA" id="ARBA00012951"/>
    </source>
</evidence>
<dbReference type="AlphaFoldDB" id="A0A9W8LHA7"/>
<dbReference type="InterPro" id="IPR021157">
    <property type="entry name" value="Cyt_c1_TM_anchor_C"/>
</dbReference>
<evidence type="ECO:0000313" key="18">
    <source>
        <dbReference type="EMBL" id="KAJ2779170.1"/>
    </source>
</evidence>
<protein>
    <recommendedName>
        <fullName evidence="3">quinol--cytochrome-c reductase</fullName>
        <ecNumber evidence="3">7.1.1.8</ecNumber>
    </recommendedName>
</protein>
<evidence type="ECO:0000256" key="4">
    <source>
        <dbReference type="ARBA" id="ARBA00022448"/>
    </source>
</evidence>